<reference evidence="3" key="2">
    <citation type="submission" date="2023-11" db="UniProtKB">
        <authorList>
            <consortium name="WormBaseParasite"/>
        </authorList>
    </citation>
    <scope>IDENTIFICATION</scope>
</reference>
<protein>
    <submittedName>
        <fullName evidence="3">Atx10homo_assoc domain-containing protein</fullName>
    </submittedName>
</protein>
<dbReference type="Gene3D" id="1.25.10.10">
    <property type="entry name" value="Leucine-rich Repeat Variant"/>
    <property type="match status" value="2"/>
</dbReference>
<dbReference type="SUPFAM" id="SSF48371">
    <property type="entry name" value="ARM repeat"/>
    <property type="match status" value="1"/>
</dbReference>
<keyword evidence="1" id="KW-0677">Repeat</keyword>
<evidence type="ECO:0000313" key="2">
    <source>
        <dbReference type="Proteomes" id="UP000050795"/>
    </source>
</evidence>
<organism evidence="2 3">
    <name type="scientific">Trichobilharzia regenti</name>
    <name type="common">Nasal bird schistosome</name>
    <dbReference type="NCBI Taxonomy" id="157069"/>
    <lineage>
        <taxon>Eukaryota</taxon>
        <taxon>Metazoa</taxon>
        <taxon>Spiralia</taxon>
        <taxon>Lophotrochozoa</taxon>
        <taxon>Platyhelminthes</taxon>
        <taxon>Trematoda</taxon>
        <taxon>Digenea</taxon>
        <taxon>Strigeidida</taxon>
        <taxon>Schistosomatoidea</taxon>
        <taxon>Schistosomatidae</taxon>
        <taxon>Trichobilharzia</taxon>
    </lineage>
</organism>
<dbReference type="PANTHER" id="PTHR22895:SF0">
    <property type="entry name" value="ARMADILLO REPEAT-CONTAINING PROTEIN 6"/>
    <property type="match status" value="1"/>
</dbReference>
<dbReference type="InterPro" id="IPR016024">
    <property type="entry name" value="ARM-type_fold"/>
</dbReference>
<evidence type="ECO:0000313" key="3">
    <source>
        <dbReference type="WBParaSite" id="TREG1_107120.1"/>
    </source>
</evidence>
<dbReference type="Proteomes" id="UP000050795">
    <property type="component" value="Unassembled WGS sequence"/>
</dbReference>
<evidence type="ECO:0000256" key="1">
    <source>
        <dbReference type="ARBA" id="ARBA00022737"/>
    </source>
</evidence>
<dbReference type="AlphaFoldDB" id="A0AA85ISS2"/>
<dbReference type="WBParaSite" id="TREG1_107120.1">
    <property type="protein sequence ID" value="TREG1_107120.1"/>
    <property type="gene ID" value="TREG1_107120"/>
</dbReference>
<keyword evidence="2" id="KW-1185">Reference proteome</keyword>
<name>A0AA85ISS2_TRIRE</name>
<accession>A0AA85ISS2</accession>
<proteinExistence type="predicted"/>
<reference evidence="2" key="1">
    <citation type="submission" date="2022-06" db="EMBL/GenBank/DDBJ databases">
        <authorList>
            <person name="Berger JAMES D."/>
            <person name="Berger JAMES D."/>
        </authorList>
    </citation>
    <scope>NUCLEOTIDE SEQUENCE [LARGE SCALE GENOMIC DNA]</scope>
</reference>
<sequence length="459" mass="50458">MEGVDLSEIVKDMIKYENGHPVVLALKTLESFKENPPDCRQLLDTIENLQSTCSSQPSVRQLLISMNAVNTLLELFDLYILDSNYSVCASLLSVLSTVVTGHSNSVEEECITKLTKWLVKLIDELDENASSEPIFALIAAIYSVLHASCTKNEKNRALISQTEVVKRTINLLTKFDKMLNNNSIPFNVFYPALKEACAFLRSLTIDDDMDVEFGVGSENACTIAKSDSCLETFVKLISNIVASSNVHGIADLFQTLSTLITREEICTKFSSLNGIDIIMKTVYYNIKSASIIRSGLMLLESLCGSDACKRSIANWSLHNVTGPQLIIDVYEDHIKNPIVVRYAAGVVAAITLRQPDLAKLLVEAGVSTYLIKTLDLYMSNATTVRTVCRAIRNIVSRSPGLRANFLTVDGGTSDTGLEKLLNLALKNPSCCDQAKAALRDLNCTVELQEPWKGPLKSVV</sequence>
<dbReference type="InterPro" id="IPR011989">
    <property type="entry name" value="ARM-like"/>
</dbReference>
<dbReference type="GO" id="GO:0002244">
    <property type="term" value="P:hematopoietic progenitor cell differentiation"/>
    <property type="evidence" value="ECO:0007669"/>
    <property type="project" value="TreeGrafter"/>
</dbReference>
<dbReference type="PANTHER" id="PTHR22895">
    <property type="entry name" value="ARMADILLO REPEAT-CONTAINING PROTEIN 6"/>
    <property type="match status" value="1"/>
</dbReference>